<dbReference type="AlphaFoldDB" id="A0A0G4LY12"/>
<organism evidence="2 3">
    <name type="scientific">Verticillium longisporum</name>
    <name type="common">Verticillium dahliae var. longisporum</name>
    <dbReference type="NCBI Taxonomy" id="100787"/>
    <lineage>
        <taxon>Eukaryota</taxon>
        <taxon>Fungi</taxon>
        <taxon>Dikarya</taxon>
        <taxon>Ascomycota</taxon>
        <taxon>Pezizomycotina</taxon>
        <taxon>Sordariomycetes</taxon>
        <taxon>Hypocreomycetidae</taxon>
        <taxon>Glomerellales</taxon>
        <taxon>Plectosphaerellaceae</taxon>
        <taxon>Verticillium</taxon>
    </lineage>
</organism>
<feature type="region of interest" description="Disordered" evidence="1">
    <location>
        <begin position="66"/>
        <end position="139"/>
    </location>
</feature>
<feature type="compositionally biased region" description="Basic and acidic residues" evidence="1">
    <location>
        <begin position="66"/>
        <end position="134"/>
    </location>
</feature>
<name>A0A0G4LY12_VERLO</name>
<evidence type="ECO:0000313" key="2">
    <source>
        <dbReference type="EMBL" id="CRK26931.1"/>
    </source>
</evidence>
<dbReference type="EMBL" id="CVQH01020306">
    <property type="protein sequence ID" value="CRK26931.1"/>
    <property type="molecule type" value="Genomic_DNA"/>
</dbReference>
<reference evidence="2 3" key="1">
    <citation type="submission" date="2015-05" db="EMBL/GenBank/DDBJ databases">
        <authorList>
            <person name="Wang D.B."/>
            <person name="Wang M."/>
        </authorList>
    </citation>
    <scope>NUCLEOTIDE SEQUENCE [LARGE SCALE GENOMIC DNA]</scope>
    <source>
        <strain evidence="2">VL1</strain>
    </source>
</reference>
<keyword evidence="3" id="KW-1185">Reference proteome</keyword>
<protein>
    <submittedName>
        <fullName evidence="2">Uncharacterized protein</fullName>
    </submittedName>
</protein>
<gene>
    <name evidence="2" type="ORF">BN1708_000717</name>
</gene>
<evidence type="ECO:0000313" key="3">
    <source>
        <dbReference type="Proteomes" id="UP000044602"/>
    </source>
</evidence>
<proteinExistence type="predicted"/>
<sequence>MFARIQHRPFSSSCSNPPLSASALHPRLLLIPPQLPDPNILRHSQEAHDLAPDDNSILDRLEHAVPHDGRAHGDDGRPEHQPEHHARREQHEAPDPAEDDPRSGEQRDKRGEGGEARRRRQEGERLVDQGRQEDVGDVEGLLELDGGVALEDLDGRVRVEGGRVEKVERLGGEEAFEEG</sequence>
<evidence type="ECO:0000256" key="1">
    <source>
        <dbReference type="SAM" id="MobiDB-lite"/>
    </source>
</evidence>
<accession>A0A0G4LY12</accession>
<dbReference type="Proteomes" id="UP000044602">
    <property type="component" value="Unassembled WGS sequence"/>
</dbReference>